<dbReference type="RefSeq" id="WP_213656404.1">
    <property type="nucleotide sequence ID" value="NZ_BOSL01000019.1"/>
</dbReference>
<evidence type="ECO:0000313" key="1">
    <source>
        <dbReference type="EMBL" id="GIP55462.1"/>
    </source>
</evidence>
<reference evidence="1 2" key="1">
    <citation type="submission" date="2021-03" db="EMBL/GenBank/DDBJ databases">
        <title>Antimicrobial resistance genes in bacteria isolated from Japanese honey, and their potential for conferring macrolide and lincosamide resistance in the American foulbrood pathogen Paenibacillus larvae.</title>
        <authorList>
            <person name="Okamoto M."/>
            <person name="Kumagai M."/>
            <person name="Kanamori H."/>
            <person name="Takamatsu D."/>
        </authorList>
    </citation>
    <scope>NUCLEOTIDE SEQUENCE [LARGE SCALE GENOMIC DNA]</scope>
    <source>
        <strain evidence="1 2">J42TS3</strain>
    </source>
</reference>
<name>A0ABQ4MHL9_9BACL</name>
<dbReference type="EMBL" id="BOSL01000019">
    <property type="protein sequence ID" value="GIP55462.1"/>
    <property type="molecule type" value="Genomic_DNA"/>
</dbReference>
<organism evidence="1 2">
    <name type="scientific">Paenibacillus vini</name>
    <dbReference type="NCBI Taxonomy" id="1476024"/>
    <lineage>
        <taxon>Bacteria</taxon>
        <taxon>Bacillati</taxon>
        <taxon>Bacillota</taxon>
        <taxon>Bacilli</taxon>
        <taxon>Bacillales</taxon>
        <taxon>Paenibacillaceae</taxon>
        <taxon>Paenibacillus</taxon>
    </lineage>
</organism>
<evidence type="ECO:0000313" key="2">
    <source>
        <dbReference type="Proteomes" id="UP000679992"/>
    </source>
</evidence>
<sequence>MDWNFSYSIWYNNRSFDKNILAHIGPDARLMRPAAAYAAAFFVPPASFHDSCHPHFMTLLTNDGSIPPVFYG</sequence>
<comment type="caution">
    <text evidence="1">The sequence shown here is derived from an EMBL/GenBank/DDBJ whole genome shotgun (WGS) entry which is preliminary data.</text>
</comment>
<gene>
    <name evidence="1" type="ORF">J42TS3_44970</name>
</gene>
<accession>A0ABQ4MHL9</accession>
<protein>
    <submittedName>
        <fullName evidence="1">Uncharacterized protein</fullName>
    </submittedName>
</protein>
<dbReference type="Proteomes" id="UP000679992">
    <property type="component" value="Unassembled WGS sequence"/>
</dbReference>
<keyword evidence="2" id="KW-1185">Reference proteome</keyword>
<proteinExistence type="predicted"/>